<keyword evidence="1" id="KW-0812">Transmembrane</keyword>
<gene>
    <name evidence="3" type="ORF">A3A33_01230</name>
</gene>
<dbReference type="Proteomes" id="UP000179047">
    <property type="component" value="Unassembled WGS sequence"/>
</dbReference>
<evidence type="ECO:0000256" key="1">
    <source>
        <dbReference type="SAM" id="Phobius"/>
    </source>
</evidence>
<keyword evidence="1" id="KW-1133">Transmembrane helix</keyword>
<feature type="domain" description="DM13" evidence="2">
    <location>
        <begin position="57"/>
        <end position="161"/>
    </location>
</feature>
<feature type="transmembrane region" description="Helical" evidence="1">
    <location>
        <begin position="6"/>
        <end position="27"/>
    </location>
</feature>
<dbReference type="EMBL" id="MGKP01000001">
    <property type="protein sequence ID" value="OGN29928.1"/>
    <property type="molecule type" value="Genomic_DNA"/>
</dbReference>
<comment type="caution">
    <text evidence="3">The sequence shown here is derived from an EMBL/GenBank/DDBJ whole genome shotgun (WGS) entry which is preliminary data.</text>
</comment>
<accession>A0A1F8GZ52</accession>
<dbReference type="STRING" id="1802701.A3A33_01230"/>
<evidence type="ECO:0000313" key="3">
    <source>
        <dbReference type="EMBL" id="OGN29928.1"/>
    </source>
</evidence>
<dbReference type="AlphaFoldDB" id="A0A1F8GZ52"/>
<keyword evidence="1" id="KW-0472">Membrane</keyword>
<organism evidence="3 4">
    <name type="scientific">Candidatus Yanofskybacteria bacterium RIFCSPLOWO2_01_FULL_49_25</name>
    <dbReference type="NCBI Taxonomy" id="1802701"/>
    <lineage>
        <taxon>Bacteria</taxon>
        <taxon>Candidatus Yanofskyibacteriota</taxon>
    </lineage>
</organism>
<name>A0A1F8GZ52_9BACT</name>
<reference evidence="3 4" key="1">
    <citation type="journal article" date="2016" name="Nat. Commun.">
        <title>Thousands of microbial genomes shed light on interconnected biogeochemical processes in an aquifer system.</title>
        <authorList>
            <person name="Anantharaman K."/>
            <person name="Brown C.T."/>
            <person name="Hug L.A."/>
            <person name="Sharon I."/>
            <person name="Castelle C.J."/>
            <person name="Probst A.J."/>
            <person name="Thomas B.C."/>
            <person name="Singh A."/>
            <person name="Wilkins M.J."/>
            <person name="Karaoz U."/>
            <person name="Brodie E.L."/>
            <person name="Williams K.H."/>
            <person name="Hubbard S.S."/>
            <person name="Banfield J.F."/>
        </authorList>
    </citation>
    <scope>NUCLEOTIDE SEQUENCE [LARGE SCALE GENOMIC DNA]</scope>
</reference>
<dbReference type="PROSITE" id="PS51549">
    <property type="entry name" value="DM13"/>
    <property type="match status" value="1"/>
</dbReference>
<evidence type="ECO:0000313" key="4">
    <source>
        <dbReference type="Proteomes" id="UP000179047"/>
    </source>
</evidence>
<protein>
    <recommendedName>
        <fullName evidence="2">DM13 domain-containing protein</fullName>
    </recommendedName>
</protein>
<sequence length="161" mass="17538">MKKLHIILASVIVLAAIIYFTGLYTYFIRTEINEELPSASPVAETSVMPSPRVLAEGNFGKIDVVHQGSGQAKLVEIGDARIVRLENFSVVSGPDLYVYLTTSSTPTGDPASLGDFINLGLLKATMGNQNYDIPAGTADDYRTVVIWCKRYGVLFTFAVMQ</sequence>
<dbReference type="Pfam" id="PF10517">
    <property type="entry name" value="DM13"/>
    <property type="match status" value="1"/>
</dbReference>
<proteinExistence type="predicted"/>
<dbReference type="InterPro" id="IPR019545">
    <property type="entry name" value="DM13_domain"/>
</dbReference>
<evidence type="ECO:0000259" key="2">
    <source>
        <dbReference type="PROSITE" id="PS51549"/>
    </source>
</evidence>